<protein>
    <submittedName>
        <fullName evidence="1">Uncharacterized protein</fullName>
    </submittedName>
</protein>
<sequence>MGYFLPVNPSTKRSSM</sequence>
<reference evidence="1" key="1">
    <citation type="submission" date="2023-08" db="EMBL/GenBank/DDBJ databases">
        <title>A de novo genome assembly of Solanum verrucosum Schlechtendal, a Mexican diploid species geographically isolated from the other diploid A-genome species in potato relatives.</title>
        <authorList>
            <person name="Hosaka K."/>
        </authorList>
    </citation>
    <scope>NUCLEOTIDE SEQUENCE</scope>
    <source>
        <tissue evidence="1">Young leaves</tissue>
    </source>
</reference>
<evidence type="ECO:0000313" key="2">
    <source>
        <dbReference type="Proteomes" id="UP001234989"/>
    </source>
</evidence>
<organism evidence="1 2">
    <name type="scientific">Solanum verrucosum</name>
    <dbReference type="NCBI Taxonomy" id="315347"/>
    <lineage>
        <taxon>Eukaryota</taxon>
        <taxon>Viridiplantae</taxon>
        <taxon>Streptophyta</taxon>
        <taxon>Embryophyta</taxon>
        <taxon>Tracheophyta</taxon>
        <taxon>Spermatophyta</taxon>
        <taxon>Magnoliopsida</taxon>
        <taxon>eudicotyledons</taxon>
        <taxon>Gunneridae</taxon>
        <taxon>Pentapetalae</taxon>
        <taxon>asterids</taxon>
        <taxon>lamiids</taxon>
        <taxon>Solanales</taxon>
        <taxon>Solanaceae</taxon>
        <taxon>Solanoideae</taxon>
        <taxon>Solaneae</taxon>
        <taxon>Solanum</taxon>
    </lineage>
</organism>
<name>A0AAF0V1U0_SOLVR</name>
<gene>
    <name evidence="1" type="ORF">MTR67_048551</name>
</gene>
<proteinExistence type="predicted"/>
<evidence type="ECO:0000313" key="1">
    <source>
        <dbReference type="EMBL" id="WMV55166.1"/>
    </source>
</evidence>
<dbReference type="EMBL" id="CP133622">
    <property type="protein sequence ID" value="WMV55166.1"/>
    <property type="molecule type" value="Genomic_DNA"/>
</dbReference>
<keyword evidence="2" id="KW-1185">Reference proteome</keyword>
<accession>A0AAF0V1U0</accession>
<dbReference type="Proteomes" id="UP001234989">
    <property type="component" value="Chromosome 11"/>
</dbReference>
<dbReference type="AlphaFoldDB" id="A0AAF0V1U0"/>